<dbReference type="SUPFAM" id="SSF101898">
    <property type="entry name" value="NHL repeat"/>
    <property type="match status" value="2"/>
</dbReference>
<dbReference type="PANTHER" id="PTHR24104:SF25">
    <property type="entry name" value="PROTEIN LIN-41"/>
    <property type="match status" value="1"/>
</dbReference>
<sequence length="1459" mass="165921">MEMVPILEIPNESIEKSNVNHLEGFSLIWLDNNENVDIQSELRNIINHIETFDDVEECKNYIENTSENDRLVLVTNGEFGRQIVPSIHQLRQISSIYINSEDKQWTNDFPKIKGIHVKMDELVLQIYKHHKYPRKIEEPVWVNMFTTISGAEKSTTGINGQFAFSQLLLDCLLRLKSNENDRNELISYCEKEYEGNENELNHLHEFEGSYSSDHVLWWYTRPSFFYKTLNAALRKQNIHMIYLYRSFIIDIQNQLENHQCQSATRVYRSQLISIDELNYLKNSVGQYVSVNSFLSTSIQKEVAIFYLGDTNHRWIDLEKVLFEIDADPTVVTTKPFADISQFSDFIDELEVLFMLGSIFRLNSIIRDDENEIWIIQMCLCSDDEHNLKQILMDMKNEIGDGETNLCILGTVVRRMGHFDLAKKYYYRCLDELSQNDPLILTVYKDLAEIASQQKDYEEYLRLRHILVKIKKEIQLNDNEIQTSEINKLTDNETIQKRKSKNYMRCYSHLKLLICSFILILMIGTGIFTLPYMITKNPLISSEERTLSFNQPKLCPTADWNPYGSTFANQATIGNYPRALFIDINNTVYAVNTQKQQILMWINNSINPDEIISGKFFDAVSIFVTNNGDIYYDNGERNGRVDKWTFSTNTSVDVMNIDSPCYGLFVDINDTLYCSVYDSHKVIKTWFNGSEMILTTAAGTGTQGSAANELWSPWGIFVDPRFNLYVADCVNNRIQLFQYGELNGATIAGEESSGNIISLDCPSGIVLDADEYLFIIDQGNHRIIRSGLNGIRCIIGCDGTGSQSHQLFVPTNTTSTVQSIYSSILTEQHSIYFRIDCDLTNYYYEAIQMNVSESRYYSLNINSSIDIYAYIYTDHFYPSGPSMNLITKNVDSFDKIQFEFRAFLRSTTANILVVTKSSPNVTGAFSVIVSGVNHVTFERLNISSVVQSNYSSALTENHPMYSQNGCDLSTYYEAIQVNVNESGYYTFASNSSIDISGIMYKDDFNPVNGLQNLILRDTSSIVQSMYSSALTTNNQIYNRDPVNKPYYYYYYATIQIEVTADGFYTIASDIILDTYGYLYNNSFNPFNPSVNLISQNSRGCRRGRFRLEVNLLVNVKYILVVTTFYPYGTGAFSIIVSGLTNTSIKRIIRLPRAPAIDIHPDAKWVQNALTVAGGNGEGGNRSQLAYPHGLYINDDEMIYVTDWNNNRAMAWESNVTSGHIVAGGNERGNGSDQLSLASDVIVDKANYSLIICDSSNERVVEWPQEDGKDGVTIISNIECMGLAMDESGSLYVVDVKKHEVIRYRREESQGTVVAGGNGIGNRLDQLNHPSYVFVDQNHSVYISDTKNHRVMKWEEGAKQGIVVAGGQGQGNNLSQLSEPRGIVVDQLGTVYVADYYNSRIMRWPKEATQGSVIVGGSSPIEESNELYCFIGLSFDRRGNLYAADSCNHRVQKFNIEQTIN</sequence>
<name>A0A819E476_9BILA</name>
<keyword evidence="1" id="KW-0677">Repeat</keyword>
<evidence type="ECO:0000313" key="5">
    <source>
        <dbReference type="EMBL" id="CAF3844078.1"/>
    </source>
</evidence>
<keyword evidence="3" id="KW-0472">Membrane</keyword>
<evidence type="ECO:0000259" key="4">
    <source>
        <dbReference type="Pfam" id="PF03496"/>
    </source>
</evidence>
<feature type="transmembrane region" description="Helical" evidence="3">
    <location>
        <begin position="509"/>
        <end position="533"/>
    </location>
</feature>
<evidence type="ECO:0000256" key="2">
    <source>
        <dbReference type="PROSITE-ProRule" id="PRU00504"/>
    </source>
</evidence>
<comment type="caution">
    <text evidence="5">The sequence shown here is derived from an EMBL/GenBank/DDBJ whole genome shotgun (WGS) entry which is preliminary data.</text>
</comment>
<dbReference type="Gene3D" id="1.25.40.10">
    <property type="entry name" value="Tetratricopeptide repeat domain"/>
    <property type="match status" value="1"/>
</dbReference>
<gene>
    <name evidence="5" type="ORF">OXD698_LOCUS20865</name>
</gene>
<evidence type="ECO:0000256" key="3">
    <source>
        <dbReference type="SAM" id="Phobius"/>
    </source>
</evidence>
<dbReference type="PROSITE" id="PS51125">
    <property type="entry name" value="NHL"/>
    <property type="match status" value="1"/>
</dbReference>
<protein>
    <recommendedName>
        <fullName evidence="4">ADP ribosyltransferase domain-containing protein</fullName>
    </recommendedName>
</protein>
<dbReference type="GO" id="GO:0008270">
    <property type="term" value="F:zinc ion binding"/>
    <property type="evidence" value="ECO:0007669"/>
    <property type="project" value="UniProtKB-KW"/>
</dbReference>
<dbReference type="PANTHER" id="PTHR24104">
    <property type="entry name" value="E3 UBIQUITIN-PROTEIN LIGASE NHLRC1-RELATED"/>
    <property type="match status" value="1"/>
</dbReference>
<dbReference type="SUPFAM" id="SSF56399">
    <property type="entry name" value="ADP-ribosylation"/>
    <property type="match status" value="1"/>
</dbReference>
<keyword evidence="3" id="KW-1133">Transmembrane helix</keyword>
<dbReference type="Pfam" id="PF01436">
    <property type="entry name" value="NHL"/>
    <property type="match status" value="2"/>
</dbReference>
<dbReference type="InterPro" id="IPR003540">
    <property type="entry name" value="ADP-ribosyltransferase"/>
</dbReference>
<dbReference type="CDD" id="cd05819">
    <property type="entry name" value="NHL"/>
    <property type="match status" value="2"/>
</dbReference>
<dbReference type="Proteomes" id="UP000663844">
    <property type="component" value="Unassembled WGS sequence"/>
</dbReference>
<accession>A0A819E476</accession>
<dbReference type="InterPro" id="IPR001258">
    <property type="entry name" value="NHL_repeat"/>
</dbReference>
<proteinExistence type="predicted"/>
<dbReference type="PROSITE" id="PS51996">
    <property type="entry name" value="TR_MART"/>
    <property type="match status" value="1"/>
</dbReference>
<dbReference type="InterPro" id="IPR011990">
    <property type="entry name" value="TPR-like_helical_dom_sf"/>
</dbReference>
<feature type="repeat" description="NHL" evidence="2">
    <location>
        <begin position="703"/>
        <end position="739"/>
    </location>
</feature>
<dbReference type="InterPro" id="IPR011042">
    <property type="entry name" value="6-blade_b-propeller_TolB-like"/>
</dbReference>
<dbReference type="Gene3D" id="3.90.176.10">
    <property type="entry name" value="Toxin ADP-ribosyltransferase, Chain A, domain 1"/>
    <property type="match status" value="1"/>
</dbReference>
<feature type="domain" description="ADP ribosyltransferase" evidence="4">
    <location>
        <begin position="225"/>
        <end position="371"/>
    </location>
</feature>
<keyword evidence="3" id="KW-0812">Transmembrane</keyword>
<dbReference type="Gene3D" id="2.120.10.30">
    <property type="entry name" value="TolB, C-terminal domain"/>
    <property type="match status" value="4"/>
</dbReference>
<dbReference type="EMBL" id="CAJOAZ010001682">
    <property type="protein sequence ID" value="CAF3844078.1"/>
    <property type="molecule type" value="Genomic_DNA"/>
</dbReference>
<organism evidence="5 6">
    <name type="scientific">Adineta steineri</name>
    <dbReference type="NCBI Taxonomy" id="433720"/>
    <lineage>
        <taxon>Eukaryota</taxon>
        <taxon>Metazoa</taxon>
        <taxon>Spiralia</taxon>
        <taxon>Gnathifera</taxon>
        <taxon>Rotifera</taxon>
        <taxon>Eurotatoria</taxon>
        <taxon>Bdelloidea</taxon>
        <taxon>Adinetida</taxon>
        <taxon>Adinetidae</taxon>
        <taxon>Adineta</taxon>
    </lineage>
</organism>
<evidence type="ECO:0000256" key="1">
    <source>
        <dbReference type="ARBA" id="ARBA00022737"/>
    </source>
</evidence>
<dbReference type="Pfam" id="PF03496">
    <property type="entry name" value="ADPrib_exo_Tox"/>
    <property type="match status" value="1"/>
</dbReference>
<dbReference type="InterPro" id="IPR050952">
    <property type="entry name" value="TRIM-NHL_E3_ligases"/>
</dbReference>
<reference evidence="5" key="1">
    <citation type="submission" date="2021-02" db="EMBL/GenBank/DDBJ databases">
        <authorList>
            <person name="Nowell W R."/>
        </authorList>
    </citation>
    <scope>NUCLEOTIDE SEQUENCE</scope>
</reference>
<evidence type="ECO:0000313" key="6">
    <source>
        <dbReference type="Proteomes" id="UP000663844"/>
    </source>
</evidence>